<dbReference type="PANTHER" id="PTHR34597">
    <property type="entry name" value="SLR1661 PROTEIN"/>
    <property type="match status" value="1"/>
</dbReference>
<feature type="signal peptide" evidence="4">
    <location>
        <begin position="1"/>
        <end position="17"/>
    </location>
</feature>
<dbReference type="Pfam" id="PF08479">
    <property type="entry name" value="POTRA_2"/>
    <property type="match status" value="1"/>
</dbReference>
<evidence type="ECO:0000313" key="8">
    <source>
        <dbReference type="Proteomes" id="UP000020077"/>
    </source>
</evidence>
<evidence type="ECO:0000256" key="1">
    <source>
        <dbReference type="ARBA" id="ARBA00022452"/>
    </source>
</evidence>
<proteinExistence type="predicted"/>
<sequence length="562" mass="62248">MLKTPLLAAAAALTALAAPARGIEPDHLNVQEPVRPPYLERKPGEPFSLPPIAPDAPLSGAAPGAPGVVLERVRFVGNTVISTDDLQGVAAPFLGQAVGADDLETLRQKVSMLYIERGYLNSGAVFDANAWEQGTLTLRIIEGRLKEIRLHGLERLKEPYVTDRLRRDDEPLNILTLGERFQLLLTDPLFARMNGQLLPDAERGQAILNVEVERALPYQLSVFANNYLPISIGPQSGTIAGWVRNLTGYGDVLEASYQDPLGHGDARRGAIGWRMPLNTWGTQLSLYYDSGVSSVIQQPTRPLNIESDLTNKEIGLGQVLSETLRQRLAVGVNRVWRENRTTLLGDPFSFVPGEPTGTSKARDWRFWQEYSHRSDEQVLALRSTFTFGENNQLPARAFPLPGLTLDRHYFIWLGQAQYAHRLLDNGSQLILRLNVQDTPDRLIPMEKMAVGGINTVRGYLENQLVRDNGVVANIELDFPVLADGARQLSLNLKPFIDYGRAWDKDAAASVIASAGLATRLRWQGLTFDLSLAKRIHHSRTVISNGSNLQEKGIELQLSYAFF</sequence>
<accession>A0A080LWB6</accession>
<protein>
    <submittedName>
        <fullName evidence="7">Heme/hemopexin transporter protein HuxB</fullName>
    </submittedName>
</protein>
<dbReference type="Gene3D" id="2.40.160.50">
    <property type="entry name" value="membrane protein fhac: a member of the omp85/tpsb transporter family"/>
    <property type="match status" value="1"/>
</dbReference>
<dbReference type="Pfam" id="PF03865">
    <property type="entry name" value="ShlB"/>
    <property type="match status" value="1"/>
</dbReference>
<dbReference type="Gene3D" id="3.10.20.310">
    <property type="entry name" value="membrane protein fhac"/>
    <property type="match status" value="1"/>
</dbReference>
<feature type="chain" id="PRO_5001750565" evidence="4">
    <location>
        <begin position="18"/>
        <end position="562"/>
    </location>
</feature>
<evidence type="ECO:0000313" key="7">
    <source>
        <dbReference type="EMBL" id="KFB72973.1"/>
    </source>
</evidence>
<evidence type="ECO:0000256" key="3">
    <source>
        <dbReference type="ARBA" id="ARBA00023237"/>
    </source>
</evidence>
<dbReference type="GO" id="GO:0046819">
    <property type="term" value="P:protein secretion by the type V secretion system"/>
    <property type="evidence" value="ECO:0007669"/>
    <property type="project" value="TreeGrafter"/>
</dbReference>
<dbReference type="InterPro" id="IPR013686">
    <property type="entry name" value="Polypept-transport_assoc_ShlB"/>
</dbReference>
<dbReference type="InterPro" id="IPR051544">
    <property type="entry name" value="TPS_OM_transporter"/>
</dbReference>
<gene>
    <name evidence="7" type="primary">hxuB_1</name>
    <name evidence="7" type="ORF">AW09_001809</name>
</gene>
<keyword evidence="1" id="KW-0472">Membrane</keyword>
<evidence type="ECO:0000259" key="5">
    <source>
        <dbReference type="Pfam" id="PF03865"/>
    </source>
</evidence>
<feature type="domain" description="Polypeptide-transport-associated ShlB-type" evidence="6">
    <location>
        <begin position="70"/>
        <end position="143"/>
    </location>
</feature>
<dbReference type="PANTHER" id="PTHR34597:SF3">
    <property type="entry name" value="OUTER MEMBRANE TRANSPORTER CDIB"/>
    <property type="match status" value="1"/>
</dbReference>
<dbReference type="EMBL" id="JDVG02000311">
    <property type="protein sequence ID" value="KFB72973.1"/>
    <property type="molecule type" value="Genomic_DNA"/>
</dbReference>
<evidence type="ECO:0000256" key="2">
    <source>
        <dbReference type="ARBA" id="ARBA00022692"/>
    </source>
</evidence>
<reference evidence="7 8" key="1">
    <citation type="submission" date="2014-02" db="EMBL/GenBank/DDBJ databases">
        <title>Expanding our view of genomic diversity in Candidatus Accumulibacter clades.</title>
        <authorList>
            <person name="Skennerton C.T."/>
            <person name="Barr J.J."/>
            <person name="Slater F.R."/>
            <person name="Bond P.L."/>
            <person name="Tyson G.W."/>
        </authorList>
    </citation>
    <scope>NUCLEOTIDE SEQUENCE [LARGE SCALE GENOMIC DNA]</scope>
    <source>
        <strain evidence="8">BA-91</strain>
    </source>
</reference>
<dbReference type="AlphaFoldDB" id="A0A080LWB6"/>
<name>A0A080LWB6_9PROT</name>
<feature type="domain" description="Haemolysin activator HlyB C-terminal" evidence="5">
    <location>
        <begin position="204"/>
        <end position="516"/>
    </location>
</feature>
<keyword evidence="4" id="KW-0732">Signal</keyword>
<dbReference type="InterPro" id="IPR005565">
    <property type="entry name" value="Hemolysn_activator_HlyB_C"/>
</dbReference>
<evidence type="ECO:0000259" key="6">
    <source>
        <dbReference type="Pfam" id="PF08479"/>
    </source>
</evidence>
<keyword evidence="1" id="KW-1134">Transmembrane beta strand</keyword>
<comment type="caution">
    <text evidence="7">The sequence shown here is derived from an EMBL/GenBank/DDBJ whole genome shotgun (WGS) entry which is preliminary data.</text>
</comment>
<organism evidence="7 8">
    <name type="scientific">Candidatus Accumulibacter phosphatis</name>
    <dbReference type="NCBI Taxonomy" id="327160"/>
    <lineage>
        <taxon>Bacteria</taxon>
        <taxon>Pseudomonadati</taxon>
        <taxon>Pseudomonadota</taxon>
        <taxon>Betaproteobacteria</taxon>
        <taxon>Candidatus Accumulibacter</taxon>
    </lineage>
</organism>
<keyword evidence="2" id="KW-0812">Transmembrane</keyword>
<dbReference type="GO" id="GO:0098046">
    <property type="term" value="C:type V protein secretion system complex"/>
    <property type="evidence" value="ECO:0007669"/>
    <property type="project" value="TreeGrafter"/>
</dbReference>
<dbReference type="Proteomes" id="UP000020077">
    <property type="component" value="Unassembled WGS sequence"/>
</dbReference>
<dbReference type="GO" id="GO:0008320">
    <property type="term" value="F:protein transmembrane transporter activity"/>
    <property type="evidence" value="ECO:0007669"/>
    <property type="project" value="TreeGrafter"/>
</dbReference>
<keyword evidence="3" id="KW-0998">Cell outer membrane</keyword>
<evidence type="ECO:0000256" key="4">
    <source>
        <dbReference type="SAM" id="SignalP"/>
    </source>
</evidence>